<keyword evidence="1" id="KW-0732">Signal</keyword>
<organism evidence="2 3">
    <name type="scientific">Paramecium primaurelia</name>
    <dbReference type="NCBI Taxonomy" id="5886"/>
    <lineage>
        <taxon>Eukaryota</taxon>
        <taxon>Sar</taxon>
        <taxon>Alveolata</taxon>
        <taxon>Ciliophora</taxon>
        <taxon>Intramacronucleata</taxon>
        <taxon>Oligohymenophorea</taxon>
        <taxon>Peniculida</taxon>
        <taxon>Parameciidae</taxon>
        <taxon>Paramecium</taxon>
    </lineage>
</organism>
<comment type="caution">
    <text evidence="2">The sequence shown here is derived from an EMBL/GenBank/DDBJ whole genome shotgun (WGS) entry which is preliminary data.</text>
</comment>
<evidence type="ECO:0000313" key="3">
    <source>
        <dbReference type="Proteomes" id="UP000688137"/>
    </source>
</evidence>
<name>A0A8S1N1H5_PARPR</name>
<dbReference type="PANTHER" id="PTHR33538:SF2">
    <property type="entry name" value="PROTEIN GAMETE EXPRESSED 1"/>
    <property type="match status" value="1"/>
</dbReference>
<accession>A0A8S1N1H5</accession>
<dbReference type="AlphaFoldDB" id="A0A8S1N1H5"/>
<sequence length="340" mass="41144">MCLRKFLIINYAIIITQCQFAINEKNQCLQDQFLEKKQNCSNLTELEKGVLSFMMMNCHYQRSGRKTIDCNYELNDLQYCTKQLDSNYWNIFTQFYILIQHFCQIQILRYLQNNVESKLSLISIEQQFLNTNLKQQSSIFSEILATQNEIQNQTQVFLQYVASQYMNFNNQKENEEQNQKVMIEYINEINQQVHKYHNEIEHSFQELSSIYQIAKYYIDLIYVQGIKMNQIFFYLGDLLLMWIFTSNKQFIDQRFNNFLLILICFALENYYESSNYIKSFLVVNQILLIIYGFIFYKDYEQLTYNKLMSIQKRINYFDLSNFKQRAKQILMNTVSKKRNE</sequence>
<proteinExistence type="predicted"/>
<dbReference type="PANTHER" id="PTHR33538">
    <property type="entry name" value="PROTEIN GAMETE EXPRESSED 1"/>
    <property type="match status" value="1"/>
</dbReference>
<dbReference type="InterPro" id="IPR040346">
    <property type="entry name" value="GEX1/Brambleberry"/>
</dbReference>
<evidence type="ECO:0008006" key="4">
    <source>
        <dbReference type="Google" id="ProtNLM"/>
    </source>
</evidence>
<dbReference type="EMBL" id="CAJJDM010000079">
    <property type="protein sequence ID" value="CAD8086420.1"/>
    <property type="molecule type" value="Genomic_DNA"/>
</dbReference>
<keyword evidence="3" id="KW-1185">Reference proteome</keyword>
<protein>
    <recommendedName>
        <fullName evidence="4">Transmembrane protein</fullName>
    </recommendedName>
</protein>
<evidence type="ECO:0000256" key="1">
    <source>
        <dbReference type="SAM" id="SignalP"/>
    </source>
</evidence>
<feature type="signal peptide" evidence="1">
    <location>
        <begin position="1"/>
        <end position="18"/>
    </location>
</feature>
<evidence type="ECO:0000313" key="2">
    <source>
        <dbReference type="EMBL" id="CAD8086420.1"/>
    </source>
</evidence>
<gene>
    <name evidence="2" type="ORF">PPRIM_AZ9-3.1.T0760181</name>
</gene>
<dbReference type="Proteomes" id="UP000688137">
    <property type="component" value="Unassembled WGS sequence"/>
</dbReference>
<feature type="chain" id="PRO_5035763942" description="Transmembrane protein" evidence="1">
    <location>
        <begin position="19"/>
        <end position="340"/>
    </location>
</feature>
<reference evidence="2" key="1">
    <citation type="submission" date="2021-01" db="EMBL/GenBank/DDBJ databases">
        <authorList>
            <consortium name="Genoscope - CEA"/>
            <person name="William W."/>
        </authorList>
    </citation>
    <scope>NUCLEOTIDE SEQUENCE</scope>
</reference>
<dbReference type="OMA" id="CFALENY"/>